<keyword evidence="2" id="KW-0812">Transmembrane</keyword>
<feature type="chain" id="PRO_5047383769" description="Cellulose biosynthesis cyclic di-GMP-binding regulatory protein BcsB" evidence="3">
    <location>
        <begin position="42"/>
        <end position="684"/>
    </location>
</feature>
<accession>A0ABW4L8I5</accession>
<feature type="transmembrane region" description="Helical" evidence="2">
    <location>
        <begin position="627"/>
        <end position="648"/>
    </location>
</feature>
<evidence type="ECO:0008006" key="6">
    <source>
        <dbReference type="Google" id="ProtNLM"/>
    </source>
</evidence>
<keyword evidence="3" id="KW-0732">Signal</keyword>
<protein>
    <recommendedName>
        <fullName evidence="6">Cellulose biosynthesis cyclic di-GMP-binding regulatory protein BcsB</fullName>
    </recommendedName>
</protein>
<dbReference type="Proteomes" id="UP001597277">
    <property type="component" value="Unassembled WGS sequence"/>
</dbReference>
<comment type="caution">
    <text evidence="4">The sequence shown here is derived from an EMBL/GenBank/DDBJ whole genome shotgun (WGS) entry which is preliminary data.</text>
</comment>
<gene>
    <name evidence="4" type="ORF">ACFSE6_16955</name>
</gene>
<evidence type="ECO:0000313" key="4">
    <source>
        <dbReference type="EMBL" id="MFD1719537.1"/>
    </source>
</evidence>
<evidence type="ECO:0000256" key="2">
    <source>
        <dbReference type="SAM" id="Phobius"/>
    </source>
</evidence>
<dbReference type="RefSeq" id="WP_388010025.1">
    <property type="nucleotide sequence ID" value="NZ_JBHUEE010000010.1"/>
</dbReference>
<name>A0ABW4L8I5_9MICO</name>
<reference evidence="5" key="1">
    <citation type="journal article" date="2019" name="Int. J. Syst. Evol. Microbiol.">
        <title>The Global Catalogue of Microorganisms (GCM) 10K type strain sequencing project: providing services to taxonomists for standard genome sequencing and annotation.</title>
        <authorList>
            <consortium name="The Broad Institute Genomics Platform"/>
            <consortium name="The Broad Institute Genome Sequencing Center for Infectious Disease"/>
            <person name="Wu L."/>
            <person name="Ma J."/>
        </authorList>
    </citation>
    <scope>NUCLEOTIDE SEQUENCE [LARGE SCALE GENOMIC DNA]</scope>
    <source>
        <strain evidence="5">JCM 17130</strain>
    </source>
</reference>
<evidence type="ECO:0000313" key="5">
    <source>
        <dbReference type="Proteomes" id="UP001597277"/>
    </source>
</evidence>
<proteinExistence type="predicted"/>
<evidence type="ECO:0000256" key="3">
    <source>
        <dbReference type="SAM" id="SignalP"/>
    </source>
</evidence>
<keyword evidence="2" id="KW-1133">Transmembrane helix</keyword>
<feature type="signal peptide" evidence="3">
    <location>
        <begin position="1"/>
        <end position="41"/>
    </location>
</feature>
<sequence>MHRQRPGPPRGRPRAPRVFTLVGLVLAALLVTPGAAVPAAAAPVLVEEGELEAVDGTTDTLTVDVPDGVSPSRVTGTLASSYEGGTVDLLIGDEVVASHAGSGSRPVDVDVPAGSVVDRELEVALRYTVADPATEEICRALEPTTGSLTDLEVHYEGTEAPPSTVGDFFPATSPLLVAQLPEHPSEAQIQAALTAVASLSWRYGAPTDVRIGAEDETFTDPAAGTRAVRFVEEPSGSDGAAAHIEDSGDVPALVLTGNADQLHAAATALRDPAISLGNAASVEDLARSASERRPGLTRSLADVTGSDRLELAGWGTTEAYVGVRQDLFSGPIDHLDVHVTGTHTAVPADSWVQLDLLVNDRLVDSVALPPQSEDRPDVRFDLDANVAAAHLTAETGVVLRLSALPAEGRCVRGPDTLPLSVDVDTAASTVEASRGTSVSGFDRFPQAFAGELPVAVRGDGDERAERATRAGDLVSALQRAAAYPVDVTLEAADDLVGGGRNGMVVGATDEDAEAVGAPLRLSTVRDLTHPDALFSVSSTEPFAALQAASADGRDVLLLGAWPGSDESAATTSLEQELTGEPIAENWWDLDGDVLVATGDSEPFSLESGTAGAQNAEDRAPEADRDGMWWWIGGALVVVLLLAGAGLLANRRRRRRIAELVDAQEAAERHGDQGESPEQPDERTP</sequence>
<keyword evidence="5" id="KW-1185">Reference proteome</keyword>
<keyword evidence="2" id="KW-0472">Membrane</keyword>
<feature type="region of interest" description="Disordered" evidence="1">
    <location>
        <begin position="598"/>
        <end position="620"/>
    </location>
</feature>
<dbReference type="EMBL" id="JBHUEE010000010">
    <property type="protein sequence ID" value="MFD1719537.1"/>
    <property type="molecule type" value="Genomic_DNA"/>
</dbReference>
<organism evidence="4 5">
    <name type="scientific">Georgenia deserti</name>
    <dbReference type="NCBI Taxonomy" id="2093781"/>
    <lineage>
        <taxon>Bacteria</taxon>
        <taxon>Bacillati</taxon>
        <taxon>Actinomycetota</taxon>
        <taxon>Actinomycetes</taxon>
        <taxon>Micrococcales</taxon>
        <taxon>Bogoriellaceae</taxon>
        <taxon>Georgenia</taxon>
    </lineage>
</organism>
<evidence type="ECO:0000256" key="1">
    <source>
        <dbReference type="SAM" id="MobiDB-lite"/>
    </source>
</evidence>
<feature type="region of interest" description="Disordered" evidence="1">
    <location>
        <begin position="661"/>
        <end position="684"/>
    </location>
</feature>